<reference evidence="10 11" key="1">
    <citation type="submission" date="2015-09" db="EMBL/GenBank/DDBJ databases">
        <title>Genome sequence of Oxobacter pfennigii DSM 3222.</title>
        <authorList>
            <person name="Poehlein A."/>
            <person name="Bengelsdorf F.R."/>
            <person name="Schiel-Bengelsdorf B."/>
            <person name="Duerre P."/>
            <person name="Daniel R."/>
        </authorList>
    </citation>
    <scope>NUCLEOTIDE SEQUENCE [LARGE SCALE GENOMIC DNA]</scope>
    <source>
        <strain evidence="10 11">DSM 3222</strain>
    </source>
</reference>
<evidence type="ECO:0000313" key="10">
    <source>
        <dbReference type="EMBL" id="KPU42385.1"/>
    </source>
</evidence>
<evidence type="ECO:0000256" key="5">
    <source>
        <dbReference type="ARBA" id="ARBA00022741"/>
    </source>
</evidence>
<dbReference type="PANTHER" id="PTHR43553:SF27">
    <property type="entry name" value="ENERGY-COUPLING FACTOR TRANSPORTER ATP-BINDING PROTEIN ECFA2"/>
    <property type="match status" value="1"/>
</dbReference>
<dbReference type="InterPro" id="IPR050095">
    <property type="entry name" value="ECF_ABC_transporter_ATP-bd"/>
</dbReference>
<comment type="subcellular location">
    <subcellularLocation>
        <location evidence="1">Cell membrane</location>
        <topology evidence="1">Peripheral membrane protein</topology>
    </subcellularLocation>
</comment>
<dbReference type="EC" id="3.6.3.-" evidence="10"/>
<keyword evidence="5" id="KW-0547">Nucleotide-binding</keyword>
<dbReference type="InterPro" id="IPR003439">
    <property type="entry name" value="ABC_transporter-like_ATP-bd"/>
</dbReference>
<dbReference type="GO" id="GO:0016887">
    <property type="term" value="F:ATP hydrolysis activity"/>
    <property type="evidence" value="ECO:0007669"/>
    <property type="project" value="InterPro"/>
</dbReference>
<keyword evidence="10" id="KW-0378">Hydrolase</keyword>
<dbReference type="CDD" id="cd03225">
    <property type="entry name" value="ABC_cobalt_CbiO_domain1"/>
    <property type="match status" value="1"/>
</dbReference>
<dbReference type="GO" id="GO:0043190">
    <property type="term" value="C:ATP-binding cassette (ABC) transporter complex"/>
    <property type="evidence" value="ECO:0007669"/>
    <property type="project" value="TreeGrafter"/>
</dbReference>
<keyword evidence="11" id="KW-1185">Reference proteome</keyword>
<comment type="caution">
    <text evidence="10">The sequence shown here is derived from an EMBL/GenBank/DDBJ whole genome shotgun (WGS) entry which is preliminary data.</text>
</comment>
<dbReference type="InterPro" id="IPR015856">
    <property type="entry name" value="ABC_transpr_CbiO/EcfA_su"/>
</dbReference>
<dbReference type="PROSITE" id="PS00211">
    <property type="entry name" value="ABC_TRANSPORTER_1"/>
    <property type="match status" value="1"/>
</dbReference>
<evidence type="ECO:0000256" key="3">
    <source>
        <dbReference type="ARBA" id="ARBA00022448"/>
    </source>
</evidence>
<protein>
    <submittedName>
        <fullName evidence="10">Energy-coupling factor transporter ATP-binding protein EcfA2</fullName>
        <ecNumber evidence="10">3.6.3.-</ecNumber>
    </submittedName>
</protein>
<dbReference type="SUPFAM" id="SSF52540">
    <property type="entry name" value="P-loop containing nucleoside triphosphate hydrolases"/>
    <property type="match status" value="1"/>
</dbReference>
<dbReference type="Proteomes" id="UP000050326">
    <property type="component" value="Unassembled WGS sequence"/>
</dbReference>
<evidence type="ECO:0000256" key="2">
    <source>
        <dbReference type="ARBA" id="ARBA00005417"/>
    </source>
</evidence>
<dbReference type="EMBL" id="LKET01000068">
    <property type="protein sequence ID" value="KPU42385.1"/>
    <property type="molecule type" value="Genomic_DNA"/>
</dbReference>
<gene>
    <name evidence="10" type="primary">ecfA2_2</name>
    <name evidence="10" type="ORF">OXPF_41700</name>
</gene>
<dbReference type="Pfam" id="PF00005">
    <property type="entry name" value="ABC_tran"/>
    <property type="match status" value="1"/>
</dbReference>
<dbReference type="InterPro" id="IPR027417">
    <property type="entry name" value="P-loop_NTPase"/>
</dbReference>
<dbReference type="RefSeq" id="WP_054877100.1">
    <property type="nucleotide sequence ID" value="NZ_LKET01000068.1"/>
</dbReference>
<dbReference type="GO" id="GO:0042626">
    <property type="term" value="F:ATPase-coupled transmembrane transporter activity"/>
    <property type="evidence" value="ECO:0007669"/>
    <property type="project" value="TreeGrafter"/>
</dbReference>
<keyword evidence="7" id="KW-1278">Translocase</keyword>
<keyword evidence="8" id="KW-0472">Membrane</keyword>
<dbReference type="GO" id="GO:0005524">
    <property type="term" value="F:ATP binding"/>
    <property type="evidence" value="ECO:0007669"/>
    <property type="project" value="UniProtKB-KW"/>
</dbReference>
<comment type="similarity">
    <text evidence="2">Belongs to the ABC transporter superfamily.</text>
</comment>
<dbReference type="AlphaFoldDB" id="A0A0P8WJP5"/>
<organism evidence="10 11">
    <name type="scientific">Oxobacter pfennigii</name>
    <dbReference type="NCBI Taxonomy" id="36849"/>
    <lineage>
        <taxon>Bacteria</taxon>
        <taxon>Bacillati</taxon>
        <taxon>Bacillota</taxon>
        <taxon>Clostridia</taxon>
        <taxon>Eubacteriales</taxon>
        <taxon>Clostridiaceae</taxon>
        <taxon>Oxobacter</taxon>
    </lineage>
</organism>
<evidence type="ECO:0000256" key="6">
    <source>
        <dbReference type="ARBA" id="ARBA00022840"/>
    </source>
</evidence>
<proteinExistence type="inferred from homology"/>
<dbReference type="PATRIC" id="fig|36849.3.peg.4406"/>
<evidence type="ECO:0000256" key="7">
    <source>
        <dbReference type="ARBA" id="ARBA00022967"/>
    </source>
</evidence>
<dbReference type="InterPro" id="IPR017871">
    <property type="entry name" value="ABC_transporter-like_CS"/>
</dbReference>
<dbReference type="STRING" id="36849.OXPF_41700"/>
<dbReference type="PROSITE" id="PS50893">
    <property type="entry name" value="ABC_TRANSPORTER_2"/>
    <property type="match status" value="1"/>
</dbReference>
<evidence type="ECO:0000259" key="9">
    <source>
        <dbReference type="PROSITE" id="PS50893"/>
    </source>
</evidence>
<keyword evidence="3" id="KW-0813">Transport</keyword>
<name>A0A0P8WJP5_9CLOT</name>
<evidence type="ECO:0000256" key="1">
    <source>
        <dbReference type="ARBA" id="ARBA00004202"/>
    </source>
</evidence>
<keyword evidence="6 10" id="KW-0067">ATP-binding</keyword>
<keyword evidence="4" id="KW-1003">Cell membrane</keyword>
<accession>A0A0P8WJP5</accession>
<dbReference type="PANTHER" id="PTHR43553">
    <property type="entry name" value="HEAVY METAL TRANSPORTER"/>
    <property type="match status" value="1"/>
</dbReference>
<evidence type="ECO:0000313" key="11">
    <source>
        <dbReference type="Proteomes" id="UP000050326"/>
    </source>
</evidence>
<dbReference type="Gene3D" id="3.40.50.300">
    <property type="entry name" value="P-loop containing nucleotide triphosphate hydrolases"/>
    <property type="match status" value="1"/>
</dbReference>
<feature type="domain" description="ABC transporter" evidence="9">
    <location>
        <begin position="1"/>
        <end position="187"/>
    </location>
</feature>
<evidence type="ECO:0000256" key="8">
    <source>
        <dbReference type="ARBA" id="ARBA00023136"/>
    </source>
</evidence>
<evidence type="ECO:0000256" key="4">
    <source>
        <dbReference type="ARBA" id="ARBA00022475"/>
    </source>
</evidence>
<sequence length="231" mass="26302">MISGIIKPVSGNVFVYGNDTQKIQIGKLSEKAAYIYQNPEEMFIEDSIRKDIEYFLKSRRYENYQEAVNNIVDILDLAKLQDKDGRLLSGGQQRRASIAIGVACNPSVILLDEPTGSLDISNRKNMVSILEHLRDKIKTAVITTHDMQLVAEWADRIVVMKEGKILAIGNKHDIFNNKELLKKANLKSPQIVELCQELDITPLIFTLNEFERRVFKTREGSNYGIYDKALQ</sequence>